<dbReference type="AlphaFoldDB" id="A0A431WW73"/>
<organism evidence="2 3">
    <name type="scientific">Shewanella canadensis</name>
    <dbReference type="NCBI Taxonomy" id="271096"/>
    <lineage>
        <taxon>Bacteria</taxon>
        <taxon>Pseudomonadati</taxon>
        <taxon>Pseudomonadota</taxon>
        <taxon>Gammaproteobacteria</taxon>
        <taxon>Alteromonadales</taxon>
        <taxon>Shewanellaceae</taxon>
        <taxon>Shewanella</taxon>
    </lineage>
</organism>
<proteinExistence type="predicted"/>
<keyword evidence="3" id="KW-1185">Reference proteome</keyword>
<dbReference type="Proteomes" id="UP000267448">
    <property type="component" value="Unassembled WGS sequence"/>
</dbReference>
<feature type="region of interest" description="Disordered" evidence="1">
    <location>
        <begin position="59"/>
        <end position="81"/>
    </location>
</feature>
<name>A0A431WW73_9GAMM</name>
<evidence type="ECO:0000313" key="2">
    <source>
        <dbReference type="EMBL" id="RTR39685.1"/>
    </source>
</evidence>
<evidence type="ECO:0000313" key="3">
    <source>
        <dbReference type="Proteomes" id="UP000267448"/>
    </source>
</evidence>
<protein>
    <submittedName>
        <fullName evidence="2">Uncharacterized protein</fullName>
    </submittedName>
</protein>
<dbReference type="EMBL" id="RXNU01000003">
    <property type="protein sequence ID" value="RTR39685.1"/>
    <property type="molecule type" value="Genomic_DNA"/>
</dbReference>
<accession>A0A431WW73</accession>
<reference evidence="2 3" key="1">
    <citation type="submission" date="2018-12" db="EMBL/GenBank/DDBJ databases">
        <authorList>
            <person name="Yu L."/>
        </authorList>
    </citation>
    <scope>NUCLEOTIDE SEQUENCE [LARGE SCALE GENOMIC DNA]</scope>
    <source>
        <strain evidence="2 3">HAW-EB2</strain>
    </source>
</reference>
<comment type="caution">
    <text evidence="2">The sequence shown here is derived from an EMBL/GenBank/DDBJ whole genome shotgun (WGS) entry which is preliminary data.</text>
</comment>
<evidence type="ECO:0000256" key="1">
    <source>
        <dbReference type="SAM" id="MobiDB-lite"/>
    </source>
</evidence>
<sequence length="130" mass="15072">MPELEAKIKAKEVELNAELLDLHDSKESIEKAILNFRHQEKNIGSLKQELDTLKQQLTKTKNPAQPLSARVNESKIGEDTDDEPCTCVFNKNRKWNPEKVIWNDHFWECAKWKDDGTCAEVQIIKDLIIE</sequence>
<dbReference type="OrthoDB" id="5905862at2"/>
<gene>
    <name evidence="2" type="ORF">EKG38_07750</name>
</gene>